<organism evidence="1">
    <name type="scientific">marine sediment metagenome</name>
    <dbReference type="NCBI Taxonomy" id="412755"/>
    <lineage>
        <taxon>unclassified sequences</taxon>
        <taxon>metagenomes</taxon>
        <taxon>ecological metagenomes</taxon>
    </lineage>
</organism>
<dbReference type="EMBL" id="LAZR01061841">
    <property type="protein sequence ID" value="KKK62762.1"/>
    <property type="molecule type" value="Genomic_DNA"/>
</dbReference>
<dbReference type="AlphaFoldDB" id="A0A0F8X0X9"/>
<sequence length="87" mass="10161">HNHSYWKGGTYKDRQIADRKLELCLSPQGSQEGLALLANVRVGGSPYIDTHYRWGYGWPFPKFYGELKDYEKNEVDRLTIEHFGLDK</sequence>
<protein>
    <submittedName>
        <fullName evidence="1">Uncharacterized protein</fullName>
    </submittedName>
</protein>
<name>A0A0F8X0X9_9ZZZZ</name>
<gene>
    <name evidence="1" type="ORF">LCGC14_3001070</name>
</gene>
<accession>A0A0F8X0X9</accession>
<proteinExistence type="predicted"/>
<evidence type="ECO:0000313" key="1">
    <source>
        <dbReference type="EMBL" id="KKK62762.1"/>
    </source>
</evidence>
<comment type="caution">
    <text evidence="1">The sequence shown here is derived from an EMBL/GenBank/DDBJ whole genome shotgun (WGS) entry which is preliminary data.</text>
</comment>
<feature type="non-terminal residue" evidence="1">
    <location>
        <position position="1"/>
    </location>
</feature>
<reference evidence="1" key="1">
    <citation type="journal article" date="2015" name="Nature">
        <title>Complex archaea that bridge the gap between prokaryotes and eukaryotes.</title>
        <authorList>
            <person name="Spang A."/>
            <person name="Saw J.H."/>
            <person name="Jorgensen S.L."/>
            <person name="Zaremba-Niedzwiedzka K."/>
            <person name="Martijn J."/>
            <person name="Lind A.E."/>
            <person name="van Eijk R."/>
            <person name="Schleper C."/>
            <person name="Guy L."/>
            <person name="Ettema T.J."/>
        </authorList>
    </citation>
    <scope>NUCLEOTIDE SEQUENCE</scope>
</reference>